<proteinExistence type="predicted"/>
<evidence type="ECO:0000259" key="2">
    <source>
        <dbReference type="SMART" id="SM00900"/>
    </source>
</evidence>
<feature type="domain" description="FMN-binding" evidence="2">
    <location>
        <begin position="72"/>
        <end position="139"/>
    </location>
</feature>
<evidence type="ECO:0000313" key="4">
    <source>
        <dbReference type="Proteomes" id="UP000014155"/>
    </source>
</evidence>
<keyword evidence="4" id="KW-1185">Reference proteome</keyword>
<feature type="transmembrane region" description="Helical" evidence="1">
    <location>
        <begin position="14"/>
        <end position="34"/>
    </location>
</feature>
<organism evidence="3 4">
    <name type="scientific">Ruminiclostridium cellobioparum subsp. termitidis CT1112</name>
    <dbReference type="NCBI Taxonomy" id="1195236"/>
    <lineage>
        <taxon>Bacteria</taxon>
        <taxon>Bacillati</taxon>
        <taxon>Bacillota</taxon>
        <taxon>Clostridia</taxon>
        <taxon>Eubacteriales</taxon>
        <taxon>Oscillospiraceae</taxon>
        <taxon>Ruminiclostridium</taxon>
    </lineage>
</organism>
<sequence>MLKKAETGKVIKRAIIGVLALAVAGGIFFGLRYYMQLQEYKKRIEGIVISRVDLSNVRDGSYRGSFDAIFVGAEVVVQVKNHTIERIDLVKHKNERGAKAEAIVDKIISEQSVTVDVISGATNSSKVILKAVENALESQKDNQ</sequence>
<dbReference type="GO" id="GO:0010181">
    <property type="term" value="F:FMN binding"/>
    <property type="evidence" value="ECO:0007669"/>
    <property type="project" value="InterPro"/>
</dbReference>
<dbReference type="Proteomes" id="UP000014155">
    <property type="component" value="Unassembled WGS sequence"/>
</dbReference>
<accession>S0FXB1</accession>
<dbReference type="SMART" id="SM00900">
    <property type="entry name" value="FMN_bind"/>
    <property type="match status" value="1"/>
</dbReference>
<dbReference type="EMBL" id="AORV01000021">
    <property type="protein sequence ID" value="EMS73218.1"/>
    <property type="molecule type" value="Genomic_DNA"/>
</dbReference>
<dbReference type="Pfam" id="PF04205">
    <property type="entry name" value="FMN_bind"/>
    <property type="match status" value="1"/>
</dbReference>
<dbReference type="PATRIC" id="fig|1195236.3.peg.1196"/>
<evidence type="ECO:0000256" key="1">
    <source>
        <dbReference type="SAM" id="Phobius"/>
    </source>
</evidence>
<evidence type="ECO:0000313" key="3">
    <source>
        <dbReference type="EMBL" id="EMS73218.1"/>
    </source>
</evidence>
<name>S0FXB1_RUMCE</name>
<dbReference type="Gene3D" id="3.90.1010.20">
    <property type="match status" value="1"/>
</dbReference>
<comment type="caution">
    <text evidence="3">The sequence shown here is derived from an EMBL/GenBank/DDBJ whole genome shotgun (WGS) entry which is preliminary data.</text>
</comment>
<dbReference type="AlphaFoldDB" id="S0FXB1"/>
<dbReference type="eggNOG" id="COG3976">
    <property type="taxonomic scope" value="Bacteria"/>
</dbReference>
<gene>
    <name evidence="3" type="ORF">CTER_0904</name>
</gene>
<protein>
    <recommendedName>
        <fullName evidence="2">FMN-binding domain-containing protein</fullName>
    </recommendedName>
</protein>
<dbReference type="GO" id="GO:0016020">
    <property type="term" value="C:membrane"/>
    <property type="evidence" value="ECO:0007669"/>
    <property type="project" value="InterPro"/>
</dbReference>
<keyword evidence="1" id="KW-0472">Membrane</keyword>
<dbReference type="InterPro" id="IPR007329">
    <property type="entry name" value="FMN-bd"/>
</dbReference>
<dbReference type="STRING" id="1195236.CTER_0904"/>
<reference evidence="3 4" key="1">
    <citation type="journal article" date="2013" name="Genome Announc.">
        <title>Draft Genome Sequence of the Cellulolytic, Mesophilic, Anaerobic Bacterium Clostridium termitidis Strain CT1112 (DSM 5398).</title>
        <authorList>
            <person name="Lal S."/>
            <person name="Ramachandran U."/>
            <person name="Zhang X."/>
            <person name="Munir R."/>
            <person name="Sparling R."/>
            <person name="Levin D.B."/>
        </authorList>
    </citation>
    <scope>NUCLEOTIDE SEQUENCE [LARGE SCALE GENOMIC DNA]</scope>
    <source>
        <strain evidence="3 4">CT1112</strain>
    </source>
</reference>
<dbReference type="RefSeq" id="WP_004624097.1">
    <property type="nucleotide sequence ID" value="NZ_AORV01000021.1"/>
</dbReference>
<keyword evidence="1" id="KW-0812">Transmembrane</keyword>
<keyword evidence="1" id="KW-1133">Transmembrane helix</keyword>